<evidence type="ECO:0000313" key="3">
    <source>
        <dbReference type="Proteomes" id="UP001556367"/>
    </source>
</evidence>
<feature type="compositionally biased region" description="Basic and acidic residues" evidence="1">
    <location>
        <begin position="263"/>
        <end position="273"/>
    </location>
</feature>
<keyword evidence="3" id="KW-1185">Reference proteome</keyword>
<evidence type="ECO:0008006" key="4">
    <source>
        <dbReference type="Google" id="ProtNLM"/>
    </source>
</evidence>
<sequence>MSTAQSFARAMSPTMKGLTTTVVTGILNGPTVVTGILNGPTNGNADATKKAHIEAFYRGLIAKLAAARSVDDIIEQIPLHYRASLRESLLCFASWVGKREMTRASLSKLETAVNAKNVPQRLVVKAPVFQLTQEFRESGSTGAQKCVQGFREAEALFQESIVNTAVTGKRAELDFWSDKTNFETHACDPFLDAIDELYEQGKNSHKRPTIISSGGQTRVGSWTVSPQFTGEYQALQLAVPYVLGEIVRIVELRHRAMNVKFEKKKQVADKADVEMADATRPGPSMQSLVDKMLTARIKKLNLSTGKAKKATSSSQGSSKTSKPPPKPSHSGPKQNKARQNAKDDAKKKGKGKASPGKPDRKGKGRAT</sequence>
<comment type="caution">
    <text evidence="2">The sequence shown here is derived from an EMBL/GenBank/DDBJ whole genome shotgun (WGS) entry which is preliminary data.</text>
</comment>
<evidence type="ECO:0000256" key="1">
    <source>
        <dbReference type="SAM" id="MobiDB-lite"/>
    </source>
</evidence>
<accession>A0ABR3JPP2</accession>
<dbReference type="Proteomes" id="UP001556367">
    <property type="component" value="Unassembled WGS sequence"/>
</dbReference>
<protein>
    <recommendedName>
        <fullName evidence="4">Gag protein</fullName>
    </recommendedName>
</protein>
<name>A0ABR3JPP2_9AGAR</name>
<feature type="region of interest" description="Disordered" evidence="1">
    <location>
        <begin position="301"/>
        <end position="367"/>
    </location>
</feature>
<feature type="compositionally biased region" description="Low complexity" evidence="1">
    <location>
        <begin position="310"/>
        <end position="321"/>
    </location>
</feature>
<dbReference type="EMBL" id="JASNQZ010000006">
    <property type="protein sequence ID" value="KAL0957130.1"/>
    <property type="molecule type" value="Genomic_DNA"/>
</dbReference>
<evidence type="ECO:0000313" key="2">
    <source>
        <dbReference type="EMBL" id="KAL0957130.1"/>
    </source>
</evidence>
<feature type="region of interest" description="Disordered" evidence="1">
    <location>
        <begin position="263"/>
        <end position="288"/>
    </location>
</feature>
<organism evidence="2 3">
    <name type="scientific">Hohenbuehelia grisea</name>
    <dbReference type="NCBI Taxonomy" id="104357"/>
    <lineage>
        <taxon>Eukaryota</taxon>
        <taxon>Fungi</taxon>
        <taxon>Dikarya</taxon>
        <taxon>Basidiomycota</taxon>
        <taxon>Agaricomycotina</taxon>
        <taxon>Agaricomycetes</taxon>
        <taxon>Agaricomycetidae</taxon>
        <taxon>Agaricales</taxon>
        <taxon>Pleurotineae</taxon>
        <taxon>Pleurotaceae</taxon>
        <taxon>Hohenbuehelia</taxon>
    </lineage>
</organism>
<proteinExistence type="predicted"/>
<gene>
    <name evidence="2" type="ORF">HGRIS_003222</name>
</gene>
<reference evidence="3" key="1">
    <citation type="submission" date="2024-06" db="EMBL/GenBank/DDBJ databases">
        <title>Multi-omics analyses provide insights into the biosynthesis of the anticancer antibiotic pleurotin in Hohenbuehelia grisea.</title>
        <authorList>
            <person name="Weaver J.A."/>
            <person name="Alberti F."/>
        </authorList>
    </citation>
    <scope>NUCLEOTIDE SEQUENCE [LARGE SCALE GENOMIC DNA]</scope>
    <source>
        <strain evidence="3">T-177</strain>
    </source>
</reference>